<dbReference type="SMART" id="SM00490">
    <property type="entry name" value="HELICc"/>
    <property type="match status" value="1"/>
</dbReference>
<dbReference type="RefSeq" id="WP_062386216.1">
    <property type="nucleotide sequence ID" value="NZ_CP014750.1"/>
</dbReference>
<dbReference type="Pfam" id="PF21210">
    <property type="entry name" value="RNA_helicase_helical"/>
    <property type="match status" value="1"/>
</dbReference>
<dbReference type="GO" id="GO:0016787">
    <property type="term" value="F:hydrolase activity"/>
    <property type="evidence" value="ECO:0007669"/>
    <property type="project" value="UniProtKB-KW"/>
</dbReference>
<dbReference type="InterPro" id="IPR001650">
    <property type="entry name" value="Helicase_C-like"/>
</dbReference>
<keyword evidence="5" id="KW-0067">ATP-binding</keyword>
<dbReference type="Gene3D" id="1.10.150.20">
    <property type="entry name" value="5' to 3' exonuclease, C-terminal subdomain"/>
    <property type="match status" value="1"/>
</dbReference>
<feature type="region of interest" description="Disordered" evidence="8">
    <location>
        <begin position="547"/>
        <end position="579"/>
    </location>
</feature>
<evidence type="ECO:0000313" key="12">
    <source>
        <dbReference type="Proteomes" id="UP000073604"/>
    </source>
</evidence>
<dbReference type="SUPFAM" id="SSF52980">
    <property type="entry name" value="Restriction endonuclease-like"/>
    <property type="match status" value="1"/>
</dbReference>
<dbReference type="Pfam" id="PF00270">
    <property type="entry name" value="DEAD"/>
    <property type="match status" value="1"/>
</dbReference>
<dbReference type="InterPro" id="IPR014001">
    <property type="entry name" value="Helicase_ATP-bd"/>
</dbReference>
<dbReference type="FunFam" id="3.40.50.300:FF:001992">
    <property type="entry name" value="ATP-dependent RNA helicase, putative"/>
    <property type="match status" value="1"/>
</dbReference>
<dbReference type="CDD" id="cd20075">
    <property type="entry name" value="XPF_nuclease_XPF_arch"/>
    <property type="match status" value="1"/>
</dbReference>
<gene>
    <name evidence="11" type="ORF">A0127_00045</name>
</gene>
<dbReference type="InterPro" id="IPR011335">
    <property type="entry name" value="Restrct_endonuc-II-like"/>
</dbReference>
<dbReference type="Gene3D" id="3.40.50.10130">
    <property type="match status" value="1"/>
</dbReference>
<dbReference type="InterPro" id="IPR010994">
    <property type="entry name" value="RuvA_2-like"/>
</dbReference>
<dbReference type="KEGG" id="tpep:A0127_00045"/>
<keyword evidence="12" id="KW-1185">Reference proteome</keyword>
<keyword evidence="3" id="KW-0378">Hydrolase</keyword>
<dbReference type="GO" id="GO:0004386">
    <property type="term" value="F:helicase activity"/>
    <property type="evidence" value="ECO:0007669"/>
    <property type="project" value="UniProtKB-KW"/>
</dbReference>
<dbReference type="SMART" id="SM00278">
    <property type="entry name" value="HhH1"/>
    <property type="match status" value="2"/>
</dbReference>
<keyword evidence="4 11" id="KW-0347">Helicase</keyword>
<evidence type="ECO:0000256" key="6">
    <source>
        <dbReference type="ARBA" id="ARBA00023125"/>
    </source>
</evidence>
<dbReference type="CDD" id="cd12089">
    <property type="entry name" value="Hef_ID"/>
    <property type="match status" value="1"/>
</dbReference>
<evidence type="ECO:0000256" key="3">
    <source>
        <dbReference type="ARBA" id="ARBA00022801"/>
    </source>
</evidence>
<dbReference type="PANTHER" id="PTHR14025:SF20">
    <property type="entry name" value="FANCONI ANEMIA GROUP M PROTEIN"/>
    <property type="match status" value="1"/>
</dbReference>
<evidence type="ECO:0000259" key="9">
    <source>
        <dbReference type="PROSITE" id="PS51192"/>
    </source>
</evidence>
<evidence type="ECO:0000259" key="10">
    <source>
        <dbReference type="PROSITE" id="PS51194"/>
    </source>
</evidence>
<evidence type="ECO:0000256" key="5">
    <source>
        <dbReference type="ARBA" id="ARBA00022840"/>
    </source>
</evidence>
<dbReference type="PROSITE" id="PS51192">
    <property type="entry name" value="HELICASE_ATP_BIND_1"/>
    <property type="match status" value="1"/>
</dbReference>
<dbReference type="InterPro" id="IPR027417">
    <property type="entry name" value="P-loop_NTPase"/>
</dbReference>
<evidence type="ECO:0000256" key="2">
    <source>
        <dbReference type="ARBA" id="ARBA00022763"/>
    </source>
</evidence>
<keyword evidence="7" id="KW-0234">DNA repair</keyword>
<accession>A0A142CSB8</accession>
<protein>
    <submittedName>
        <fullName evidence="11">DEAD/DEAH box helicase</fullName>
    </submittedName>
</protein>
<dbReference type="Gene3D" id="1.20.1320.20">
    <property type="entry name" value="hef helicase domain"/>
    <property type="match status" value="1"/>
</dbReference>
<evidence type="ECO:0000256" key="4">
    <source>
        <dbReference type="ARBA" id="ARBA00022806"/>
    </source>
</evidence>
<dbReference type="InterPro" id="IPR006166">
    <property type="entry name" value="ERCC4_domain"/>
</dbReference>
<feature type="domain" description="Helicase C-terminal" evidence="10">
    <location>
        <begin position="345"/>
        <end position="523"/>
    </location>
</feature>
<evidence type="ECO:0000256" key="1">
    <source>
        <dbReference type="ARBA" id="ARBA00022741"/>
    </source>
</evidence>
<dbReference type="GeneID" id="27138889"/>
<dbReference type="SUPFAM" id="SSF52540">
    <property type="entry name" value="P-loop containing nucleoside triphosphate hydrolases"/>
    <property type="match status" value="1"/>
</dbReference>
<keyword evidence="1" id="KW-0547">Nucleotide-binding</keyword>
<dbReference type="STRING" id="53952.A0127_00045"/>
<dbReference type="GO" id="GO:0003677">
    <property type="term" value="F:DNA binding"/>
    <property type="evidence" value="ECO:0007669"/>
    <property type="project" value="UniProtKB-KW"/>
</dbReference>
<reference evidence="12" key="1">
    <citation type="submission" date="2016-03" db="EMBL/GenBank/DDBJ databases">
        <authorList>
            <person name="Oger P.M."/>
        </authorList>
    </citation>
    <scope>NUCLEOTIDE SEQUENCE [LARGE SCALE GENOMIC DNA]</scope>
    <source>
        <strain evidence="12">OG-1</strain>
    </source>
</reference>
<dbReference type="NCBIfam" id="NF010337">
    <property type="entry name" value="PRK13766.1"/>
    <property type="match status" value="1"/>
</dbReference>
<dbReference type="PROSITE" id="PS51194">
    <property type="entry name" value="HELICASE_CTER"/>
    <property type="match status" value="1"/>
</dbReference>
<dbReference type="Pfam" id="PF02732">
    <property type="entry name" value="ERCC4"/>
    <property type="match status" value="1"/>
</dbReference>
<dbReference type="GO" id="GO:0004518">
    <property type="term" value="F:nuclease activity"/>
    <property type="evidence" value="ECO:0007669"/>
    <property type="project" value="InterPro"/>
</dbReference>
<dbReference type="InterPro" id="IPR041755">
    <property type="entry name" value="Hef_ID"/>
</dbReference>
<dbReference type="EMBL" id="CP014750">
    <property type="protein sequence ID" value="AMQ17670.1"/>
    <property type="molecule type" value="Genomic_DNA"/>
</dbReference>
<dbReference type="InterPro" id="IPR011545">
    <property type="entry name" value="DEAD/DEAH_box_helicase_dom"/>
</dbReference>
<dbReference type="InterPro" id="IPR041663">
    <property type="entry name" value="DisA/LigA_HHH"/>
</dbReference>
<dbReference type="GO" id="GO:0005524">
    <property type="term" value="F:ATP binding"/>
    <property type="evidence" value="ECO:0007669"/>
    <property type="project" value="UniProtKB-KW"/>
</dbReference>
<keyword evidence="6" id="KW-0238">DNA-binding</keyword>
<dbReference type="OrthoDB" id="11644at2157"/>
<feature type="domain" description="Helicase ATP-binding" evidence="9">
    <location>
        <begin position="18"/>
        <end position="185"/>
    </location>
</feature>
<dbReference type="Pfam" id="PF00271">
    <property type="entry name" value="Helicase_C"/>
    <property type="match status" value="1"/>
</dbReference>
<dbReference type="CDD" id="cd18801">
    <property type="entry name" value="SF2_C_FANCM_Hef"/>
    <property type="match status" value="1"/>
</dbReference>
<dbReference type="Proteomes" id="UP000073604">
    <property type="component" value="Chromosome"/>
</dbReference>
<dbReference type="Gene3D" id="3.40.50.300">
    <property type="entry name" value="P-loop containing nucleotide triphosphate hydrolases"/>
    <property type="match status" value="2"/>
</dbReference>
<proteinExistence type="predicted"/>
<sequence length="810" mass="92094">MQYLRRDLIEPRVYQEVIYARCKESNCLVVLPTGLGKTLIAMLIADYRLSKYGGKVLMLAPTKPLAVQHAESFKKLFNLPPEKINILTGELSPKKRAEVWKNSVIITATPQTVENDILTGRISLEDVVLLVFDEAHRAVGNYSYVFIAKEYLKTAKHPLVLGLTASPGSDEEKIREIVRNLGIERIEVRTESSPDVKPYVQRIAFEWVKVDLPGIYKEVRSILREMLKESLKPLAQFKLVSTYSPDISKKEVLQAGSKINQEVARGDYELGRLRMHQAKAVKLLHALELLETQGLTALRAYLKKLREDKRTKSSRELMEDPRMRKIIYLLVQAKEAGIDHPKMEKLKELVKKQLEEKPNSKIIVFTNYRDTGKKIVEELRSIGISAGRFIGQASRKNDRGMSQREQKEVLDRFSRGEFNVLVATSVGEEGLDVPEVDLVVFYEPVPSAIRSIQRRGRTGRHRPGRVVILMAKGTRDEAYYWASRRKEKGMFDAIKKIARELEEAHREKAAVQEEIDRVHAGVEKSRRSVDVSKGKITPLDAFLKPKKAEKAEAEKGEDARKATSQAPEEKSAEKPKETTEELPIKPIFVRKPKGIVVYVDSRELRSGVPKHLRELGAEVEVRTLDVADYVVSEEVGIERKSANDFIQSIIDGRLFDQVERLKRAYEKPVIIIEGELYGIRNVHPNAIRGAIAAVTLDWGVPVLFSSGPEETAQFIYLMAKREQEERKKEVRLRSEKKALTLAERQRLIVEGLPNVSATLAKRLLKHFGNVERVFTATEEELKEVEGIGPKKAREIRRVITAPYVEEEDKA</sequence>
<dbReference type="GO" id="GO:0006281">
    <property type="term" value="P:DNA repair"/>
    <property type="evidence" value="ECO:0007669"/>
    <property type="project" value="UniProtKB-KW"/>
</dbReference>
<dbReference type="Pfam" id="PF12826">
    <property type="entry name" value="HHH_2"/>
    <property type="match status" value="1"/>
</dbReference>
<keyword evidence="2" id="KW-0227">DNA damage</keyword>
<dbReference type="SUPFAM" id="SSF47781">
    <property type="entry name" value="RuvA domain 2-like"/>
    <property type="match status" value="1"/>
</dbReference>
<dbReference type="SMART" id="SM00891">
    <property type="entry name" value="ERCC4"/>
    <property type="match status" value="1"/>
</dbReference>
<name>A0A142CSB8_9EURY</name>
<evidence type="ECO:0000256" key="7">
    <source>
        <dbReference type="ARBA" id="ARBA00023204"/>
    </source>
</evidence>
<dbReference type="GO" id="GO:0140097">
    <property type="term" value="F:catalytic activity, acting on DNA"/>
    <property type="evidence" value="ECO:0007669"/>
    <property type="project" value="UniProtKB-ARBA"/>
</dbReference>
<dbReference type="InterPro" id="IPR003583">
    <property type="entry name" value="Hlx-hairpin-Hlx_DNA-bd_motif"/>
</dbReference>
<dbReference type="PANTHER" id="PTHR14025">
    <property type="entry name" value="FANCONI ANEMIA GROUP M FANCM FAMILY MEMBER"/>
    <property type="match status" value="1"/>
</dbReference>
<dbReference type="SMART" id="SM00487">
    <property type="entry name" value="DEXDc"/>
    <property type="match status" value="1"/>
</dbReference>
<dbReference type="AlphaFoldDB" id="A0A142CSB8"/>
<organism evidence="11 12">
    <name type="scientific">Thermococcus peptonophilus</name>
    <dbReference type="NCBI Taxonomy" id="53952"/>
    <lineage>
        <taxon>Archaea</taxon>
        <taxon>Methanobacteriati</taxon>
        <taxon>Methanobacteriota</taxon>
        <taxon>Thermococci</taxon>
        <taxon>Thermococcales</taxon>
        <taxon>Thermococcaceae</taxon>
        <taxon>Thermococcus</taxon>
    </lineage>
</organism>
<evidence type="ECO:0000256" key="8">
    <source>
        <dbReference type="SAM" id="MobiDB-lite"/>
    </source>
</evidence>
<evidence type="ECO:0000313" key="11">
    <source>
        <dbReference type="EMBL" id="AMQ17670.1"/>
    </source>
</evidence>